<feature type="domain" description="ABC1 atypical kinase-like" evidence="3">
    <location>
        <begin position="212"/>
        <end position="462"/>
    </location>
</feature>
<keyword evidence="5" id="KW-1185">Reference proteome</keyword>
<dbReference type="GO" id="GO:0055088">
    <property type="term" value="P:lipid homeostasis"/>
    <property type="evidence" value="ECO:0007669"/>
    <property type="project" value="EnsemblFungi"/>
</dbReference>
<dbReference type="PANTHER" id="PTHR43173">
    <property type="entry name" value="ABC1 FAMILY PROTEIN"/>
    <property type="match status" value="1"/>
</dbReference>
<accession>A0A232LRA2</accession>
<evidence type="ECO:0000256" key="2">
    <source>
        <dbReference type="SAM" id="MobiDB-lite"/>
    </source>
</evidence>
<evidence type="ECO:0000259" key="3">
    <source>
        <dbReference type="Pfam" id="PF03109"/>
    </source>
</evidence>
<proteinExistence type="inferred from homology"/>
<dbReference type="GO" id="GO:0005743">
    <property type="term" value="C:mitochondrial inner membrane"/>
    <property type="evidence" value="ECO:0007669"/>
    <property type="project" value="EnsemblFungi"/>
</dbReference>
<dbReference type="PANTHER" id="PTHR43173:SF19">
    <property type="entry name" value="AARF DOMAIN-CONTAINING PROTEIN KINASE 1"/>
    <property type="match status" value="1"/>
</dbReference>
<comment type="caution">
    <text evidence="4">The sequence shown here is derived from an EMBL/GenBank/DDBJ whole genome shotgun (WGS) entry which is preliminary data.</text>
</comment>
<dbReference type="InterPro" id="IPR011009">
    <property type="entry name" value="Kinase-like_dom_sf"/>
</dbReference>
<organism evidence="4 5">
    <name type="scientific">Elaphomyces granulatus</name>
    <dbReference type="NCBI Taxonomy" id="519963"/>
    <lineage>
        <taxon>Eukaryota</taxon>
        <taxon>Fungi</taxon>
        <taxon>Dikarya</taxon>
        <taxon>Ascomycota</taxon>
        <taxon>Pezizomycotina</taxon>
        <taxon>Eurotiomycetes</taxon>
        <taxon>Eurotiomycetidae</taxon>
        <taxon>Eurotiales</taxon>
        <taxon>Elaphomycetaceae</taxon>
        <taxon>Elaphomyces</taxon>
    </lineage>
</organism>
<dbReference type="Pfam" id="PF03109">
    <property type="entry name" value="ABC1"/>
    <property type="match status" value="1"/>
</dbReference>
<dbReference type="OrthoDB" id="427480at2759"/>
<dbReference type="GO" id="GO:0007005">
    <property type="term" value="P:mitochondrion organization"/>
    <property type="evidence" value="ECO:0007669"/>
    <property type="project" value="EnsemblFungi"/>
</dbReference>
<dbReference type="InterPro" id="IPR004147">
    <property type="entry name" value="ABC1_dom"/>
</dbReference>
<evidence type="ECO:0000313" key="4">
    <source>
        <dbReference type="EMBL" id="OXV06690.1"/>
    </source>
</evidence>
<protein>
    <recommendedName>
        <fullName evidence="3">ABC1 atypical kinase-like domain-containing protein</fullName>
    </recommendedName>
</protein>
<name>A0A232LRA2_9EURO</name>
<dbReference type="CDD" id="cd13969">
    <property type="entry name" value="ADCK1-like"/>
    <property type="match status" value="1"/>
</dbReference>
<dbReference type="Proteomes" id="UP000243515">
    <property type="component" value="Unassembled WGS sequence"/>
</dbReference>
<dbReference type="AlphaFoldDB" id="A0A232LRA2"/>
<dbReference type="EMBL" id="NPHW01005508">
    <property type="protein sequence ID" value="OXV06690.1"/>
    <property type="molecule type" value="Genomic_DNA"/>
</dbReference>
<dbReference type="InterPro" id="IPR051130">
    <property type="entry name" value="Mito_struct-func_regulator"/>
</dbReference>
<sequence length="621" mass="69893">MKATSLRSFGLDTAAAVRRFSAISSLFIFASPALSSSSSSSSPSPSRSNTPSSFSPSSLLAGSRSLWTCRRCLSRKHSTQGSPQFESRRIPGDNGWARKRAVKLTAAAGGTLGATMLIFSDDIKHAYAAIERTGRVVGTLAICINDYRTVLNRKDTSPEEQATFLRACHKRCAERTLRVLEKNGSIFIKLGQHLSSMGYLIPLEWATTFIPLQDKCPVSSIESIEAMFVADTGRRIDELFLSFEPTPIGAASLAQVHVATLKESGQKVAVKVQHPALAEWVPLDLALTRMTFSTLKRFFPEYDLEWLSREMDLSLPQELDFRTEAENAKRTKLYFKKHSDAPLVIPEVMWAKERILVMEFLSGCRPDDLNYLDSNGIDRDEVSAALAHIFNEMIFGDGAPLHCDPHGGNIAIRKNTTRRKPNFDIILYDHGLYRDIPRELRRSYAKLWLAVIEADEQRMRKYAYEVAGITDDHFPLFASAITGRDYTVVAKKAVVSPRTPKEKEEISGALGDGMLLQLVELLGKVPRIILLILKMNDLTRSLDENLHTRQGPMRTFLILARYAARTVFEEQLEIVSQHGSIFWPRNLLRFLCTFADYVRVEIKLQLYETWLSMRNRFGTSS</sequence>
<evidence type="ECO:0000256" key="1">
    <source>
        <dbReference type="ARBA" id="ARBA00009670"/>
    </source>
</evidence>
<feature type="region of interest" description="Disordered" evidence="2">
    <location>
        <begin position="34"/>
        <end position="60"/>
    </location>
</feature>
<comment type="similarity">
    <text evidence="1">Belongs to the protein kinase superfamily. ADCK protein kinase family.</text>
</comment>
<evidence type="ECO:0000313" key="5">
    <source>
        <dbReference type="Proteomes" id="UP000243515"/>
    </source>
</evidence>
<dbReference type="SUPFAM" id="SSF56112">
    <property type="entry name" value="Protein kinase-like (PK-like)"/>
    <property type="match status" value="1"/>
</dbReference>
<gene>
    <name evidence="4" type="ORF">Egran_05544</name>
</gene>
<dbReference type="InterPro" id="IPR045307">
    <property type="entry name" value="ADCK1_dom"/>
</dbReference>
<reference evidence="4 5" key="1">
    <citation type="journal article" date="2015" name="Environ. Microbiol.">
        <title>Metagenome sequence of Elaphomyces granulatus from sporocarp tissue reveals Ascomycota ectomycorrhizal fingerprints of genome expansion and a Proteobacteria-rich microbiome.</title>
        <authorList>
            <person name="Quandt C.A."/>
            <person name="Kohler A."/>
            <person name="Hesse C.N."/>
            <person name="Sharpton T.J."/>
            <person name="Martin F."/>
            <person name="Spatafora J.W."/>
        </authorList>
    </citation>
    <scope>NUCLEOTIDE SEQUENCE [LARGE SCALE GENOMIC DNA]</scope>
    <source>
        <strain evidence="4 5">OSC145934</strain>
    </source>
</reference>